<dbReference type="AlphaFoldDB" id="A0A8X6VWX9"/>
<protein>
    <submittedName>
        <fullName evidence="2">Uncharacterized protein</fullName>
    </submittedName>
</protein>
<sequence>MASLNISLLVIPCLDSRKKLPLDFREADDPLELCFLISRRPLTGSGAVKIKAELILEANRLQLKQDLEKAENAYLSSFTSKKKSKTFPDATAAAHGDPSGKKDYQKNDGKFRYVTSRVLLSASISTVGSESIFPLRYIPYTVERRSSESIGNGHLSDT</sequence>
<gene>
    <name evidence="2" type="ORF">TNCV_1011211</name>
</gene>
<dbReference type="Proteomes" id="UP000887159">
    <property type="component" value="Unassembled WGS sequence"/>
</dbReference>
<evidence type="ECO:0000256" key="1">
    <source>
        <dbReference type="SAM" id="MobiDB-lite"/>
    </source>
</evidence>
<evidence type="ECO:0000313" key="3">
    <source>
        <dbReference type="Proteomes" id="UP000887159"/>
    </source>
</evidence>
<feature type="region of interest" description="Disordered" evidence="1">
    <location>
        <begin position="81"/>
        <end position="106"/>
    </location>
</feature>
<proteinExistence type="predicted"/>
<accession>A0A8X6VWX9</accession>
<comment type="caution">
    <text evidence="2">The sequence shown here is derived from an EMBL/GenBank/DDBJ whole genome shotgun (WGS) entry which is preliminary data.</text>
</comment>
<evidence type="ECO:0000313" key="2">
    <source>
        <dbReference type="EMBL" id="GFY24068.1"/>
    </source>
</evidence>
<reference evidence="2" key="1">
    <citation type="submission" date="2020-08" db="EMBL/GenBank/DDBJ databases">
        <title>Multicomponent nature underlies the extraordinary mechanical properties of spider dragline silk.</title>
        <authorList>
            <person name="Kono N."/>
            <person name="Nakamura H."/>
            <person name="Mori M."/>
            <person name="Yoshida Y."/>
            <person name="Ohtoshi R."/>
            <person name="Malay A.D."/>
            <person name="Moran D.A.P."/>
            <person name="Tomita M."/>
            <person name="Numata K."/>
            <person name="Arakawa K."/>
        </authorList>
    </citation>
    <scope>NUCLEOTIDE SEQUENCE</scope>
</reference>
<organism evidence="2 3">
    <name type="scientific">Trichonephila clavipes</name>
    <name type="common">Golden silk orbweaver</name>
    <name type="synonym">Nephila clavipes</name>
    <dbReference type="NCBI Taxonomy" id="2585209"/>
    <lineage>
        <taxon>Eukaryota</taxon>
        <taxon>Metazoa</taxon>
        <taxon>Ecdysozoa</taxon>
        <taxon>Arthropoda</taxon>
        <taxon>Chelicerata</taxon>
        <taxon>Arachnida</taxon>
        <taxon>Araneae</taxon>
        <taxon>Araneomorphae</taxon>
        <taxon>Entelegynae</taxon>
        <taxon>Araneoidea</taxon>
        <taxon>Nephilidae</taxon>
        <taxon>Trichonephila</taxon>
    </lineage>
</organism>
<keyword evidence="3" id="KW-1185">Reference proteome</keyword>
<name>A0A8X6VWX9_TRICX</name>
<dbReference type="EMBL" id="BMAU01021369">
    <property type="protein sequence ID" value="GFY24068.1"/>
    <property type="molecule type" value="Genomic_DNA"/>
</dbReference>